<proteinExistence type="predicted"/>
<protein>
    <submittedName>
        <fullName evidence="1">Uncharacterized protein</fullName>
    </submittedName>
</protein>
<organism evidence="1 2">
    <name type="scientific">Nephila pilipes</name>
    <name type="common">Giant wood spider</name>
    <name type="synonym">Nephila maculata</name>
    <dbReference type="NCBI Taxonomy" id="299642"/>
    <lineage>
        <taxon>Eukaryota</taxon>
        <taxon>Metazoa</taxon>
        <taxon>Ecdysozoa</taxon>
        <taxon>Arthropoda</taxon>
        <taxon>Chelicerata</taxon>
        <taxon>Arachnida</taxon>
        <taxon>Araneae</taxon>
        <taxon>Araneomorphae</taxon>
        <taxon>Entelegynae</taxon>
        <taxon>Araneoidea</taxon>
        <taxon>Nephilidae</taxon>
        <taxon>Nephila</taxon>
    </lineage>
</organism>
<dbReference type="EMBL" id="BMAW01045441">
    <property type="protein sequence ID" value="GFS50100.1"/>
    <property type="molecule type" value="Genomic_DNA"/>
</dbReference>
<gene>
    <name evidence="1" type="ORF">NPIL_9891</name>
</gene>
<keyword evidence="2" id="KW-1185">Reference proteome</keyword>
<comment type="caution">
    <text evidence="1">The sequence shown here is derived from an EMBL/GenBank/DDBJ whole genome shotgun (WGS) entry which is preliminary data.</text>
</comment>
<dbReference type="AlphaFoldDB" id="A0A8X6JPV6"/>
<accession>A0A8X6JPV6</accession>
<evidence type="ECO:0000313" key="1">
    <source>
        <dbReference type="EMBL" id="GFS50100.1"/>
    </source>
</evidence>
<dbReference type="Proteomes" id="UP000887013">
    <property type="component" value="Unassembled WGS sequence"/>
</dbReference>
<reference evidence="1" key="1">
    <citation type="submission" date="2020-08" db="EMBL/GenBank/DDBJ databases">
        <title>Multicomponent nature underlies the extraordinary mechanical properties of spider dragline silk.</title>
        <authorList>
            <person name="Kono N."/>
            <person name="Nakamura H."/>
            <person name="Mori M."/>
            <person name="Yoshida Y."/>
            <person name="Ohtoshi R."/>
            <person name="Malay A.D."/>
            <person name="Moran D.A.P."/>
            <person name="Tomita M."/>
            <person name="Numata K."/>
            <person name="Arakawa K."/>
        </authorList>
    </citation>
    <scope>NUCLEOTIDE SEQUENCE</scope>
</reference>
<name>A0A8X6JPV6_NEPPI</name>
<evidence type="ECO:0000313" key="2">
    <source>
        <dbReference type="Proteomes" id="UP000887013"/>
    </source>
</evidence>
<sequence>MAPASFTATSFPPPALTKHNAYRFCACKLPAFCHRRILPPPYLKHFCATTAGKYYSCLAACLAKRTLCEGVPVSDLLAWLRKQGKTLNEEEIAAILKLCMMGLSTINVIYEEAKWN</sequence>